<dbReference type="Proteomes" id="UP000570823">
    <property type="component" value="Unassembled WGS sequence"/>
</dbReference>
<evidence type="ECO:0000313" key="1">
    <source>
        <dbReference type="EMBL" id="NVO67159.1"/>
    </source>
</evidence>
<accession>A0A7K4HPK5</accession>
<gene>
    <name evidence="1" type="ORF">HWN36_07520</name>
</gene>
<dbReference type="SUPFAM" id="SSF48371">
    <property type="entry name" value="ARM repeat"/>
    <property type="match status" value="1"/>
</dbReference>
<proteinExistence type="predicted"/>
<dbReference type="InterPro" id="IPR004155">
    <property type="entry name" value="PBS_lyase_HEAT"/>
</dbReference>
<comment type="caution">
    <text evidence="1">The sequence shown here is derived from an EMBL/GenBank/DDBJ whole genome shotgun (WGS) entry which is preliminary data.</text>
</comment>
<dbReference type="EMBL" id="JABXWR010000001">
    <property type="protein sequence ID" value="NVO67159.1"/>
    <property type="molecule type" value="Genomic_DNA"/>
</dbReference>
<dbReference type="RefSeq" id="WP_176788783.1">
    <property type="nucleotide sequence ID" value="NZ_JABXWR010000001.1"/>
</dbReference>
<evidence type="ECO:0000313" key="2">
    <source>
        <dbReference type="Proteomes" id="UP000570823"/>
    </source>
</evidence>
<keyword evidence="2" id="KW-1185">Reference proteome</keyword>
<dbReference type="Pfam" id="PF13646">
    <property type="entry name" value="HEAT_2"/>
    <property type="match status" value="1"/>
</dbReference>
<dbReference type="InterPro" id="IPR016024">
    <property type="entry name" value="ARM-type_fold"/>
</dbReference>
<dbReference type="PANTHER" id="PTHR12697:SF5">
    <property type="entry name" value="DEOXYHYPUSINE HYDROXYLASE"/>
    <property type="match status" value="1"/>
</dbReference>
<dbReference type="SMART" id="SM00567">
    <property type="entry name" value="EZ_HEAT"/>
    <property type="match status" value="4"/>
</dbReference>
<name>A0A7K4HPK5_9EURY</name>
<dbReference type="GO" id="GO:0016491">
    <property type="term" value="F:oxidoreductase activity"/>
    <property type="evidence" value="ECO:0007669"/>
    <property type="project" value="TreeGrafter"/>
</dbReference>
<dbReference type="InterPro" id="IPR011989">
    <property type="entry name" value="ARM-like"/>
</dbReference>
<dbReference type="PANTHER" id="PTHR12697">
    <property type="entry name" value="PBS LYASE HEAT-LIKE PROTEIN"/>
    <property type="match status" value="1"/>
</dbReference>
<dbReference type="OrthoDB" id="10495at2157"/>
<organism evidence="1 2">
    <name type="scientific">Methanofollis tationis</name>
    <dbReference type="NCBI Taxonomy" id="81417"/>
    <lineage>
        <taxon>Archaea</taxon>
        <taxon>Methanobacteriati</taxon>
        <taxon>Methanobacteriota</taxon>
        <taxon>Stenosarchaea group</taxon>
        <taxon>Methanomicrobia</taxon>
        <taxon>Methanomicrobiales</taxon>
        <taxon>Methanomicrobiaceae</taxon>
        <taxon>Methanofollis</taxon>
    </lineage>
</organism>
<sequence>MGRIEEMESAGDLDGIADKVRSGAASERVAAAWKLGAHGDEGVRRLMPLLLEGDLEERWRAAMGLTRAGNKAVDPLIGALASERPETRSAAAWALQEIGDRKAVKPLIKALEDSRDSCRWMAAACLIRFADEEGLKALEKTLEKESEEARGYIGLLAEGS</sequence>
<dbReference type="Gene3D" id="1.25.10.10">
    <property type="entry name" value="Leucine-rich Repeat Variant"/>
    <property type="match status" value="1"/>
</dbReference>
<protein>
    <submittedName>
        <fullName evidence="1">HEAT repeat domain-containing protein</fullName>
    </submittedName>
</protein>
<dbReference type="AlphaFoldDB" id="A0A7K4HPK5"/>
<reference evidence="1 2" key="1">
    <citation type="submission" date="2020-06" db="EMBL/GenBank/DDBJ databases">
        <title>Methanofollis fontis sp. nov., a methanogen isolated from marine sediments near a cold seep at Four-Way Closure Ridge offshore southwestern Taiwan.</title>
        <authorList>
            <person name="Chen S.-C."/>
            <person name="Teng N.-H."/>
            <person name="Lin Y.-S."/>
            <person name="Lai M.-C."/>
            <person name="Chen H.-H."/>
            <person name="Wang C.-C."/>
        </authorList>
    </citation>
    <scope>NUCLEOTIDE SEQUENCE [LARGE SCALE GENOMIC DNA]</scope>
    <source>
        <strain evidence="1 2">DSM 2702</strain>
    </source>
</reference>